<dbReference type="InterPro" id="IPR051453">
    <property type="entry name" value="MBL_Glyoxalase_II"/>
</dbReference>
<dbReference type="Pfam" id="PF00753">
    <property type="entry name" value="Lactamase_B"/>
    <property type="match status" value="1"/>
</dbReference>
<gene>
    <name evidence="6" type="ORF">IAB73_05470</name>
</gene>
<keyword evidence="2" id="KW-0479">Metal-binding</keyword>
<proteinExistence type="predicted"/>
<evidence type="ECO:0000256" key="1">
    <source>
        <dbReference type="ARBA" id="ARBA00001947"/>
    </source>
</evidence>
<organism evidence="6 7">
    <name type="scientific">Candidatus Onthenecus intestinigallinarum</name>
    <dbReference type="NCBI Taxonomy" id="2840875"/>
    <lineage>
        <taxon>Bacteria</taxon>
        <taxon>Bacillati</taxon>
        <taxon>Bacillota</taxon>
        <taxon>Clostridia</taxon>
        <taxon>Eubacteriales</taxon>
        <taxon>Candidatus Onthenecus</taxon>
    </lineage>
</organism>
<sequence>MQAEKLTGGPLGVNTYVLSVPGRDDCIVIDPGVPMEQIRRAVGVRRVAAVLLTHAHFDHMLSAAPLREAGAQLCVHRLDAPMLTDARLNLSGLIGERLTLAPADRLLEEGDAIEAAGLRLSVLHTPGHTPGGVCYRLEDMLFTGDTMFAGGYGRTDFPGGDGARLLASLRRLAALDGSLCVRPGHGADTTIAAERRTYL</sequence>
<dbReference type="Gene3D" id="3.60.15.10">
    <property type="entry name" value="Ribonuclease Z/Hydroxyacylglutathione hydrolase-like"/>
    <property type="match status" value="1"/>
</dbReference>
<evidence type="ECO:0000313" key="6">
    <source>
        <dbReference type="EMBL" id="HIQ71641.1"/>
    </source>
</evidence>
<name>A0A9D0ZAK4_9FIRM</name>
<evidence type="ECO:0000256" key="3">
    <source>
        <dbReference type="ARBA" id="ARBA00022801"/>
    </source>
</evidence>
<dbReference type="SMART" id="SM00849">
    <property type="entry name" value="Lactamase_B"/>
    <property type="match status" value="1"/>
</dbReference>
<comment type="caution">
    <text evidence="6">The sequence shown here is derived from an EMBL/GenBank/DDBJ whole genome shotgun (WGS) entry which is preliminary data.</text>
</comment>
<reference evidence="6" key="2">
    <citation type="journal article" date="2021" name="PeerJ">
        <title>Extensive microbial diversity within the chicken gut microbiome revealed by metagenomics and culture.</title>
        <authorList>
            <person name="Gilroy R."/>
            <person name="Ravi A."/>
            <person name="Getino M."/>
            <person name="Pursley I."/>
            <person name="Horton D.L."/>
            <person name="Alikhan N.F."/>
            <person name="Baker D."/>
            <person name="Gharbi K."/>
            <person name="Hall N."/>
            <person name="Watson M."/>
            <person name="Adriaenssens E.M."/>
            <person name="Foster-Nyarko E."/>
            <person name="Jarju S."/>
            <person name="Secka A."/>
            <person name="Antonio M."/>
            <person name="Oren A."/>
            <person name="Chaudhuri R.R."/>
            <person name="La Ragione R."/>
            <person name="Hildebrand F."/>
            <person name="Pallen M.J."/>
        </authorList>
    </citation>
    <scope>NUCLEOTIDE SEQUENCE</scope>
    <source>
        <strain evidence="6">ChiSxjej2B14-6234</strain>
    </source>
</reference>
<dbReference type="GO" id="GO:0046872">
    <property type="term" value="F:metal ion binding"/>
    <property type="evidence" value="ECO:0007669"/>
    <property type="project" value="UniProtKB-KW"/>
</dbReference>
<protein>
    <submittedName>
        <fullName evidence="6">MBL fold metallo-hydrolase</fullName>
    </submittedName>
</protein>
<dbReference type="EMBL" id="DVFJ01000015">
    <property type="protein sequence ID" value="HIQ71641.1"/>
    <property type="molecule type" value="Genomic_DNA"/>
</dbReference>
<accession>A0A9D0ZAK4</accession>
<dbReference type="Proteomes" id="UP000886887">
    <property type="component" value="Unassembled WGS sequence"/>
</dbReference>
<dbReference type="InterPro" id="IPR036866">
    <property type="entry name" value="RibonucZ/Hydroxyglut_hydro"/>
</dbReference>
<dbReference type="AlphaFoldDB" id="A0A9D0ZAK4"/>
<evidence type="ECO:0000259" key="5">
    <source>
        <dbReference type="SMART" id="SM00849"/>
    </source>
</evidence>
<evidence type="ECO:0000313" key="7">
    <source>
        <dbReference type="Proteomes" id="UP000886887"/>
    </source>
</evidence>
<dbReference type="SUPFAM" id="SSF56281">
    <property type="entry name" value="Metallo-hydrolase/oxidoreductase"/>
    <property type="match status" value="1"/>
</dbReference>
<dbReference type="PANTHER" id="PTHR46233:SF3">
    <property type="entry name" value="HYDROXYACYLGLUTATHIONE HYDROLASE GLOC"/>
    <property type="match status" value="1"/>
</dbReference>
<feature type="domain" description="Metallo-beta-lactamase" evidence="5">
    <location>
        <begin position="12"/>
        <end position="185"/>
    </location>
</feature>
<keyword evidence="4" id="KW-0862">Zinc</keyword>
<dbReference type="InterPro" id="IPR001279">
    <property type="entry name" value="Metallo-B-lactamas"/>
</dbReference>
<reference evidence="6" key="1">
    <citation type="submission" date="2020-10" db="EMBL/GenBank/DDBJ databases">
        <authorList>
            <person name="Gilroy R."/>
        </authorList>
    </citation>
    <scope>NUCLEOTIDE SEQUENCE</scope>
    <source>
        <strain evidence="6">ChiSxjej2B14-6234</strain>
    </source>
</reference>
<dbReference type="CDD" id="cd06262">
    <property type="entry name" value="metallo-hydrolase-like_MBL-fold"/>
    <property type="match status" value="1"/>
</dbReference>
<comment type="cofactor">
    <cofactor evidence="1">
        <name>Zn(2+)</name>
        <dbReference type="ChEBI" id="CHEBI:29105"/>
    </cofactor>
</comment>
<dbReference type="PANTHER" id="PTHR46233">
    <property type="entry name" value="HYDROXYACYLGLUTATHIONE HYDROLASE GLOC"/>
    <property type="match status" value="1"/>
</dbReference>
<dbReference type="GO" id="GO:0016787">
    <property type="term" value="F:hydrolase activity"/>
    <property type="evidence" value="ECO:0007669"/>
    <property type="project" value="UniProtKB-KW"/>
</dbReference>
<evidence type="ECO:0000256" key="2">
    <source>
        <dbReference type="ARBA" id="ARBA00022723"/>
    </source>
</evidence>
<evidence type="ECO:0000256" key="4">
    <source>
        <dbReference type="ARBA" id="ARBA00022833"/>
    </source>
</evidence>
<keyword evidence="3" id="KW-0378">Hydrolase</keyword>